<evidence type="ECO:0000259" key="2">
    <source>
        <dbReference type="Pfam" id="PF13843"/>
    </source>
</evidence>
<reference evidence="4" key="1">
    <citation type="journal article" date="2014" name="PLoS ONE">
        <title>The genome and linkage map of the northern pike (Esox lucius): conserved synteny revealed between the salmonid sister group and the Neoteleostei.</title>
        <authorList>
            <person name="Rondeau E.B."/>
            <person name="Minkley D.R."/>
            <person name="Leong J.S."/>
            <person name="Messmer A.M."/>
            <person name="Jantzen J.R."/>
            <person name="von Schalburg K.R."/>
            <person name="Lemon C."/>
            <person name="Bird N.H."/>
            <person name="Koop B.F."/>
        </authorList>
    </citation>
    <scope>NUCLEOTIDE SEQUENCE</scope>
</reference>
<dbReference type="OMA" id="SSINDYW"/>
<evidence type="ECO:0000313" key="3">
    <source>
        <dbReference type="Ensembl" id="ENSELUP00000022422.3"/>
    </source>
</evidence>
<name>A0A3P8Z2J3_ESOLU</name>
<feature type="domain" description="PiggyBac transposable element-derived protein" evidence="2">
    <location>
        <begin position="204"/>
        <end position="575"/>
    </location>
</feature>
<reference evidence="3" key="4">
    <citation type="submission" date="2025-09" db="UniProtKB">
        <authorList>
            <consortium name="Ensembl"/>
        </authorList>
    </citation>
    <scope>IDENTIFICATION</scope>
</reference>
<dbReference type="Ensembl" id="ENSELUT00000033374.3">
    <property type="protein sequence ID" value="ENSELUP00000022422.3"/>
    <property type="gene ID" value="ENSELUG00000021377.3"/>
</dbReference>
<evidence type="ECO:0000313" key="4">
    <source>
        <dbReference type="Proteomes" id="UP000265140"/>
    </source>
</evidence>
<proteinExistence type="predicted"/>
<keyword evidence="4" id="KW-1185">Reference proteome</keyword>
<dbReference type="GeneTree" id="ENSGT00940000163467"/>
<organism evidence="3 4">
    <name type="scientific">Esox lucius</name>
    <name type="common">Northern pike</name>
    <dbReference type="NCBI Taxonomy" id="8010"/>
    <lineage>
        <taxon>Eukaryota</taxon>
        <taxon>Metazoa</taxon>
        <taxon>Chordata</taxon>
        <taxon>Craniata</taxon>
        <taxon>Vertebrata</taxon>
        <taxon>Euteleostomi</taxon>
        <taxon>Actinopterygii</taxon>
        <taxon>Neopterygii</taxon>
        <taxon>Teleostei</taxon>
        <taxon>Protacanthopterygii</taxon>
        <taxon>Esociformes</taxon>
        <taxon>Esocidae</taxon>
        <taxon>Esox</taxon>
    </lineage>
</organism>
<feature type="compositionally biased region" description="Low complexity" evidence="1">
    <location>
        <begin position="107"/>
        <end position="120"/>
    </location>
</feature>
<dbReference type="Pfam" id="PF13843">
    <property type="entry name" value="DDE_Tnp_1_7"/>
    <property type="match status" value="1"/>
</dbReference>
<protein>
    <recommendedName>
        <fullName evidence="2">PiggyBac transposable element-derived protein domain-containing protein</fullName>
    </recommendedName>
</protein>
<dbReference type="PANTHER" id="PTHR46599:SF3">
    <property type="entry name" value="PIGGYBAC TRANSPOSABLE ELEMENT-DERIVED PROTEIN 4"/>
    <property type="match status" value="1"/>
</dbReference>
<dbReference type="InterPro" id="IPR029526">
    <property type="entry name" value="PGBD"/>
</dbReference>
<feature type="region of interest" description="Disordered" evidence="1">
    <location>
        <begin position="1"/>
        <end position="67"/>
    </location>
</feature>
<dbReference type="Proteomes" id="UP000265140">
    <property type="component" value="Chromosome 9"/>
</dbReference>
<dbReference type="PANTHER" id="PTHR46599">
    <property type="entry name" value="PIGGYBAC TRANSPOSABLE ELEMENT-DERIVED PROTEIN 4"/>
    <property type="match status" value="1"/>
</dbReference>
<dbReference type="AlphaFoldDB" id="A0A3P8Z2J3"/>
<sequence length="679" mass="76536">MSMMPQLTKQKCGFLKQKERKGRQKIEKKGRLFKKQGPTDVASGSAALSALPHSPEPALLPAEGAEDLAKYLESDDELSGAESFSTVEEVLYEDWQDSCQDCNDGDSTYTPSQSSTCSTPPAAPPLPPKRETSTPGRTHTRRRRQSIGSIRSSSSRRSRSRTPHRTTPLQHWKTESDRDVPPILPRFAPARPPGVQLHKSDVYSPLELFQLFFTDSVVRQLCSNTNKQAAKRMAQGLQFEWTGVTPPEFLKYLSLVIFMGLLKLGSVKSYWSQQNLYSVSFPRKVMPMDRWLLISSNVHMSDPAEDSVNDSKKGSSEYDPLFCLKPLMTEISAACKSFYQPRKNLAIDERIVATKARTGMTQIIKHKPTKWGFKLFTLADSSNGYTSNFIVYAGRSKFHTGFGCPYDAVVGLLDKQFLGNGYHVYCDNFFTSPQLFRHLSSLQFGACGTYRDDGMGPPSSKLNASTKKSPRGSIRWIRDGNLLFVKWMDTKEVSYSTIHQAYTSGEVMRRQKTTDGTWEKISVPIPTPVVEYKKHTGGVDLLDQLIQCTSAPHRGMRWDKTMFLHFVDMAASNSYILHTEQMTQPLTHRDFMEELTAQLTGATEEAIAAERWTNHTPVPIAPLDPENPGHRPADVRKYCEHCKVSKAYHKTPWQCGACMVPLCNIIERSCFGPWHDRVM</sequence>
<reference evidence="3" key="2">
    <citation type="submission" date="2020-02" db="EMBL/GenBank/DDBJ databases">
        <title>Esox lucius (northern pike) genome, fEsoLuc1, primary haplotype.</title>
        <authorList>
            <person name="Myers G."/>
            <person name="Karagic N."/>
            <person name="Meyer A."/>
            <person name="Pippel M."/>
            <person name="Reichard M."/>
            <person name="Winkler S."/>
            <person name="Tracey A."/>
            <person name="Sims Y."/>
            <person name="Howe K."/>
            <person name="Rhie A."/>
            <person name="Formenti G."/>
            <person name="Durbin R."/>
            <person name="Fedrigo O."/>
            <person name="Jarvis E.D."/>
        </authorList>
    </citation>
    <scope>NUCLEOTIDE SEQUENCE [LARGE SCALE GENOMIC DNA]</scope>
</reference>
<evidence type="ECO:0000256" key="1">
    <source>
        <dbReference type="SAM" id="MobiDB-lite"/>
    </source>
</evidence>
<dbReference type="Bgee" id="ENSELUG00000021377">
    <property type="expression patterns" value="Expressed in ovary and 1 other cell type or tissue"/>
</dbReference>
<feature type="compositionally biased region" description="Basic residues" evidence="1">
    <location>
        <begin position="154"/>
        <end position="164"/>
    </location>
</feature>
<dbReference type="InParanoid" id="A0A3P8Z2J3"/>
<feature type="region of interest" description="Disordered" evidence="1">
    <location>
        <begin position="103"/>
        <end position="181"/>
    </location>
</feature>
<accession>A0A3P8Z2J3</accession>
<reference evidence="3" key="3">
    <citation type="submission" date="2025-08" db="UniProtKB">
        <authorList>
            <consortium name="Ensembl"/>
        </authorList>
    </citation>
    <scope>IDENTIFICATION</scope>
</reference>
<dbReference type="STRING" id="8010.ENSELUP00000022422"/>